<keyword evidence="2" id="KW-1185">Reference proteome</keyword>
<accession>A0ABC9WWT4</accession>
<name>A0ABC9WWT4_GRUJA</name>
<gene>
    <name evidence="1" type="ORF">GRJ2_001449700</name>
</gene>
<dbReference type="Proteomes" id="UP001623348">
    <property type="component" value="Unassembled WGS sequence"/>
</dbReference>
<organism evidence="1 2">
    <name type="scientific">Grus japonensis</name>
    <name type="common">Japanese crane</name>
    <name type="synonym">Red-crowned crane</name>
    <dbReference type="NCBI Taxonomy" id="30415"/>
    <lineage>
        <taxon>Eukaryota</taxon>
        <taxon>Metazoa</taxon>
        <taxon>Chordata</taxon>
        <taxon>Craniata</taxon>
        <taxon>Vertebrata</taxon>
        <taxon>Euteleostomi</taxon>
        <taxon>Archelosauria</taxon>
        <taxon>Archosauria</taxon>
        <taxon>Dinosauria</taxon>
        <taxon>Saurischia</taxon>
        <taxon>Theropoda</taxon>
        <taxon>Coelurosauria</taxon>
        <taxon>Aves</taxon>
        <taxon>Neognathae</taxon>
        <taxon>Neoaves</taxon>
        <taxon>Gruiformes</taxon>
        <taxon>Gruidae</taxon>
        <taxon>Grus</taxon>
    </lineage>
</organism>
<reference evidence="1 2" key="1">
    <citation type="submission" date="2024-06" db="EMBL/GenBank/DDBJ databases">
        <title>The draft genome of Grus japonensis, version 3.</title>
        <authorList>
            <person name="Nabeshima K."/>
            <person name="Suzuki S."/>
            <person name="Onuma M."/>
        </authorList>
    </citation>
    <scope>NUCLEOTIDE SEQUENCE [LARGE SCALE GENOMIC DNA]</scope>
    <source>
        <strain evidence="1 2">451A</strain>
    </source>
</reference>
<dbReference type="PRINTS" id="PR01345">
    <property type="entry name" value="CERVTRCPTASE"/>
</dbReference>
<dbReference type="EMBL" id="BAAFJT010000005">
    <property type="protein sequence ID" value="GAB0189844.1"/>
    <property type="molecule type" value="Genomic_DNA"/>
</dbReference>
<evidence type="ECO:0000313" key="2">
    <source>
        <dbReference type="Proteomes" id="UP001623348"/>
    </source>
</evidence>
<evidence type="ECO:0000313" key="1">
    <source>
        <dbReference type="EMBL" id="GAB0189844.1"/>
    </source>
</evidence>
<protein>
    <submittedName>
        <fullName evidence="1">cAMP-dependent protein kinase inhibitor alpha</fullName>
    </submittedName>
</protein>
<keyword evidence="1" id="KW-0649">Protein kinase inhibitor</keyword>
<dbReference type="GO" id="GO:0004860">
    <property type="term" value="F:protein kinase inhibitor activity"/>
    <property type="evidence" value="ECO:0007669"/>
    <property type="project" value="UniProtKB-KW"/>
</dbReference>
<sequence>MPFQRDLDKLEKWTRVNLVMFNKAKCKVLHLGQGNPQYQYRLGEEGIESRPVKKDLGVLVYEKQDVTWQRVLTAQKANSILGCIKRNMARRSREVILPLYSIPVRPHLESCIHLWSPQCRKAMDLLEMSQIVPRGHSSSLLVPIVMSNHLSKCKLSQTYIVPNRGNCVNKSERAENSPVYDNSDCFKCKQDVILADYPDLSEPSAEELAERMEGMEDEEYLCNETLLSNPQPP</sequence>
<dbReference type="AlphaFoldDB" id="A0ABC9WWT4"/>
<comment type="caution">
    <text evidence="1">The sequence shown here is derived from an EMBL/GenBank/DDBJ whole genome shotgun (WGS) entry which is preliminary data.</text>
</comment>
<proteinExistence type="predicted"/>
<dbReference type="PANTHER" id="PTHR33332">
    <property type="entry name" value="REVERSE TRANSCRIPTASE DOMAIN-CONTAINING PROTEIN"/>
    <property type="match status" value="1"/>
</dbReference>